<accession>A0A5B7HHZ3</accession>
<proteinExistence type="predicted"/>
<name>A0A5B7HHZ3_PORTR</name>
<feature type="region of interest" description="Disordered" evidence="1">
    <location>
        <begin position="36"/>
        <end position="56"/>
    </location>
</feature>
<organism evidence="2 3">
    <name type="scientific">Portunus trituberculatus</name>
    <name type="common">Swimming crab</name>
    <name type="synonym">Neptunus trituberculatus</name>
    <dbReference type="NCBI Taxonomy" id="210409"/>
    <lineage>
        <taxon>Eukaryota</taxon>
        <taxon>Metazoa</taxon>
        <taxon>Ecdysozoa</taxon>
        <taxon>Arthropoda</taxon>
        <taxon>Crustacea</taxon>
        <taxon>Multicrustacea</taxon>
        <taxon>Malacostraca</taxon>
        <taxon>Eumalacostraca</taxon>
        <taxon>Eucarida</taxon>
        <taxon>Decapoda</taxon>
        <taxon>Pleocyemata</taxon>
        <taxon>Brachyura</taxon>
        <taxon>Eubrachyura</taxon>
        <taxon>Portunoidea</taxon>
        <taxon>Portunidae</taxon>
        <taxon>Portuninae</taxon>
        <taxon>Portunus</taxon>
    </lineage>
</organism>
<reference evidence="2 3" key="1">
    <citation type="submission" date="2019-05" db="EMBL/GenBank/DDBJ databases">
        <title>Another draft genome of Portunus trituberculatus and its Hox gene families provides insights of decapod evolution.</title>
        <authorList>
            <person name="Jeong J.-H."/>
            <person name="Song I."/>
            <person name="Kim S."/>
            <person name="Choi T."/>
            <person name="Kim D."/>
            <person name="Ryu S."/>
            <person name="Kim W."/>
        </authorList>
    </citation>
    <scope>NUCLEOTIDE SEQUENCE [LARGE SCALE GENOMIC DNA]</scope>
    <source>
        <tissue evidence="2">Muscle</tissue>
    </source>
</reference>
<evidence type="ECO:0000256" key="1">
    <source>
        <dbReference type="SAM" id="MobiDB-lite"/>
    </source>
</evidence>
<protein>
    <submittedName>
        <fullName evidence="2">Uncharacterized protein</fullName>
    </submittedName>
</protein>
<sequence>MDGDVEWGGRRKRGRSRTRWKDCIVADGRENLDLEVAGDRDSSNSNKNSGTVLGREHPMIARLSPGEGTKRFLVLAATRLRRDEAIKKSLR</sequence>
<dbReference type="EMBL" id="VSRR010029255">
    <property type="protein sequence ID" value="MPC69349.1"/>
    <property type="molecule type" value="Genomic_DNA"/>
</dbReference>
<dbReference type="Proteomes" id="UP000324222">
    <property type="component" value="Unassembled WGS sequence"/>
</dbReference>
<evidence type="ECO:0000313" key="3">
    <source>
        <dbReference type="Proteomes" id="UP000324222"/>
    </source>
</evidence>
<evidence type="ECO:0000313" key="2">
    <source>
        <dbReference type="EMBL" id="MPC69349.1"/>
    </source>
</evidence>
<gene>
    <name evidence="2" type="ORF">E2C01_063572</name>
</gene>
<keyword evidence="3" id="KW-1185">Reference proteome</keyword>
<comment type="caution">
    <text evidence="2">The sequence shown here is derived from an EMBL/GenBank/DDBJ whole genome shotgun (WGS) entry which is preliminary data.</text>
</comment>
<dbReference type="AlphaFoldDB" id="A0A5B7HHZ3"/>